<keyword evidence="1" id="KW-0732">Signal</keyword>
<accession>A0A0F7DKA9</accession>
<feature type="chain" id="PRO_5002514817" evidence="1">
    <location>
        <begin position="21"/>
        <end position="189"/>
    </location>
</feature>
<gene>
    <name evidence="2" type="primary">U12</name>
</gene>
<organism evidence="2">
    <name type="scientific">Glypta fumiferanae</name>
    <dbReference type="NCBI Taxonomy" id="389681"/>
    <lineage>
        <taxon>Eukaryota</taxon>
        <taxon>Metazoa</taxon>
        <taxon>Ecdysozoa</taxon>
        <taxon>Arthropoda</taxon>
        <taxon>Hexapoda</taxon>
        <taxon>Insecta</taxon>
        <taxon>Pterygota</taxon>
        <taxon>Neoptera</taxon>
        <taxon>Endopterygota</taxon>
        <taxon>Hymenoptera</taxon>
        <taxon>Apocrita</taxon>
        <taxon>Ichneumonoidea</taxon>
        <taxon>Ichneumonidae</taxon>
        <taxon>Banchinae</taxon>
        <taxon>Glypta</taxon>
    </lineage>
</organism>
<evidence type="ECO:0000256" key="1">
    <source>
        <dbReference type="SAM" id="SignalP"/>
    </source>
</evidence>
<dbReference type="EMBL" id="KP706797">
    <property type="protein sequence ID" value="AKD28044.1"/>
    <property type="molecule type" value="Genomic_DNA"/>
</dbReference>
<sequence>MSAIVLLLVYSKTVVPSVLASLKITIQLYPDDQIVKNTLGKIIEKMSLKNDPEDVPVAATAQCALLKLSGGNIANVKPRIISFMCKNPSCRSVLLGSDTNHVMSQILGSKSSIRRQRVLQLSGFELSCNHHFSFDDIALTDWSKLLASTNNTEHESSSSISDGIITANGYSRLNINRTVMERHIIEKET</sequence>
<evidence type="ECO:0000313" key="2">
    <source>
        <dbReference type="EMBL" id="AKD28044.1"/>
    </source>
</evidence>
<protein>
    <submittedName>
        <fullName evidence="2">Uncharacterized protein</fullName>
    </submittedName>
</protein>
<reference evidence="2" key="1">
    <citation type="journal article" date="2015" name="J. Virol.">
        <title>Genomic and Proteomic Analyses Indicate that Banchine and Campoplegine Polydnaviruses Have Similar, if Not Identical, Viral Ancestors.</title>
        <authorList>
            <person name="Beliveau C."/>
            <person name="Cohen A."/>
            <person name="Stewart D."/>
            <person name="Periquet G."/>
            <person name="Djoumad A."/>
            <person name="Kuhn L."/>
            <person name="Stoltz D."/>
            <person name="Volkoff A.-N."/>
            <person name="Herniou E."/>
            <person name="Drezen J.-M."/>
            <person name="Cusson M."/>
        </authorList>
    </citation>
    <scope>NUCLEOTIDE SEQUENCE</scope>
</reference>
<proteinExistence type="predicted"/>
<dbReference type="AlphaFoldDB" id="A0A0F7DKA9"/>
<feature type="signal peptide" evidence="1">
    <location>
        <begin position="1"/>
        <end position="20"/>
    </location>
</feature>
<name>A0A0F7DKA9_9HYME</name>